<sequence length="108" mass="11836">MSSTSSTTSTSTPAADMIQAMVAAFRIALMTSNTLSSSSSNKSQVKFPAPEKFVPGEPFTLWEDQCRRYIQQFDEEQRASAIICLLLIPALKRLKLAGVDTEQTMGVE</sequence>
<name>A0A183X8V5_TRIRE</name>
<reference evidence="2" key="2">
    <citation type="submission" date="2023-11" db="UniProtKB">
        <authorList>
            <consortium name="WormBaseParasite"/>
        </authorList>
    </citation>
    <scope>IDENTIFICATION</scope>
</reference>
<organism evidence="1 2">
    <name type="scientific">Trichobilharzia regenti</name>
    <name type="common">Nasal bird schistosome</name>
    <dbReference type="NCBI Taxonomy" id="157069"/>
    <lineage>
        <taxon>Eukaryota</taxon>
        <taxon>Metazoa</taxon>
        <taxon>Spiralia</taxon>
        <taxon>Lophotrochozoa</taxon>
        <taxon>Platyhelminthes</taxon>
        <taxon>Trematoda</taxon>
        <taxon>Digenea</taxon>
        <taxon>Strigeidida</taxon>
        <taxon>Schistosomatoidea</taxon>
        <taxon>Schistosomatidae</taxon>
        <taxon>Trichobilharzia</taxon>
    </lineage>
</organism>
<protein>
    <submittedName>
        <fullName evidence="2">Gag-pol polyprotein</fullName>
    </submittedName>
</protein>
<accession>A0A183X8V5</accession>
<evidence type="ECO:0000313" key="1">
    <source>
        <dbReference type="Proteomes" id="UP000050795"/>
    </source>
</evidence>
<proteinExistence type="predicted"/>
<reference evidence="1" key="1">
    <citation type="submission" date="2022-06" db="EMBL/GenBank/DDBJ databases">
        <authorList>
            <person name="Berger JAMES D."/>
            <person name="Berger JAMES D."/>
        </authorList>
    </citation>
    <scope>NUCLEOTIDE SEQUENCE [LARGE SCALE GENOMIC DNA]</scope>
</reference>
<dbReference type="AlphaFoldDB" id="A0A183X8V5"/>
<dbReference type="Proteomes" id="UP000050795">
    <property type="component" value="Unassembled WGS sequence"/>
</dbReference>
<keyword evidence="1" id="KW-1185">Reference proteome</keyword>
<evidence type="ECO:0000313" key="2">
    <source>
        <dbReference type="WBParaSite" id="TREG1_16390.1"/>
    </source>
</evidence>
<dbReference type="WBParaSite" id="TREG1_16390.1">
    <property type="protein sequence ID" value="TREG1_16390.1"/>
    <property type="gene ID" value="TREG1_16390"/>
</dbReference>